<name>A0A8B6GL86_MYTGA</name>
<reference evidence="1" key="1">
    <citation type="submission" date="2018-11" db="EMBL/GenBank/DDBJ databases">
        <authorList>
            <person name="Alioto T."/>
            <person name="Alioto T."/>
        </authorList>
    </citation>
    <scope>NUCLEOTIDE SEQUENCE</scope>
</reference>
<dbReference type="EMBL" id="UYJE01008644">
    <property type="protein sequence ID" value="VDI65759.1"/>
    <property type="molecule type" value="Genomic_DNA"/>
</dbReference>
<dbReference type="OrthoDB" id="6117919at2759"/>
<dbReference type="Proteomes" id="UP000596742">
    <property type="component" value="Unassembled WGS sequence"/>
</dbReference>
<dbReference type="AlphaFoldDB" id="A0A8B6GL86"/>
<evidence type="ECO:0000313" key="2">
    <source>
        <dbReference type="Proteomes" id="UP000596742"/>
    </source>
</evidence>
<keyword evidence="2" id="KW-1185">Reference proteome</keyword>
<accession>A0A8B6GL86</accession>
<protein>
    <submittedName>
        <fullName evidence="1">Uncharacterized protein</fullName>
    </submittedName>
</protein>
<sequence>MLVYDHIGESLLLNSCPENIMWNLRAKNLCGDKNKYMCLYDTNERKFRELCKDKPDFHRSGNIFVISGNLQYFAGRSCYSNRYQPHKWWTNGSSDCQYLKSMCNGEGQVPFDNGTISRDRKCRCDYTNYYTFLNNSTMNRCHCDPTEEDCSCYIKKCKIDEVLTPDYDCVNVHAWTGVFVCPEHKASTFTKEKIQPRRTTVCPLYIRAREIMKNELVEINEKMADLDDFLETHGKRQQRKVLKLYFLRYKLVVLAMLKQCKIVDPELPSTSSISADFDSKECIFWQEQIKENSQWPANSKRSDLDVGAGYKTLQTN</sequence>
<proteinExistence type="predicted"/>
<evidence type="ECO:0000313" key="1">
    <source>
        <dbReference type="EMBL" id="VDI65759.1"/>
    </source>
</evidence>
<comment type="caution">
    <text evidence="1">The sequence shown here is derived from an EMBL/GenBank/DDBJ whole genome shotgun (WGS) entry which is preliminary data.</text>
</comment>
<gene>
    <name evidence="1" type="ORF">MGAL_10B010350</name>
</gene>
<organism evidence="1 2">
    <name type="scientific">Mytilus galloprovincialis</name>
    <name type="common">Mediterranean mussel</name>
    <dbReference type="NCBI Taxonomy" id="29158"/>
    <lineage>
        <taxon>Eukaryota</taxon>
        <taxon>Metazoa</taxon>
        <taxon>Spiralia</taxon>
        <taxon>Lophotrochozoa</taxon>
        <taxon>Mollusca</taxon>
        <taxon>Bivalvia</taxon>
        <taxon>Autobranchia</taxon>
        <taxon>Pteriomorphia</taxon>
        <taxon>Mytilida</taxon>
        <taxon>Mytiloidea</taxon>
        <taxon>Mytilidae</taxon>
        <taxon>Mytilinae</taxon>
        <taxon>Mytilus</taxon>
    </lineage>
</organism>